<organism evidence="1">
    <name type="scientific">Caldilineaceae bacterium SB0661_bin_32</name>
    <dbReference type="NCBI Taxonomy" id="2605255"/>
    <lineage>
        <taxon>Bacteria</taxon>
        <taxon>Bacillati</taxon>
        <taxon>Chloroflexota</taxon>
        <taxon>Caldilineae</taxon>
        <taxon>Caldilineales</taxon>
        <taxon>Caldilineaceae</taxon>
    </lineage>
</organism>
<evidence type="ECO:0000313" key="1">
    <source>
        <dbReference type="EMBL" id="MYC93787.1"/>
    </source>
</evidence>
<dbReference type="InterPro" id="IPR050490">
    <property type="entry name" value="Bact_solute-bd_prot1"/>
</dbReference>
<dbReference type="PANTHER" id="PTHR43649:SF30">
    <property type="entry name" value="ABC TRANSPORTER SUBSTRATE-BINDING PROTEIN"/>
    <property type="match status" value="1"/>
</dbReference>
<proteinExistence type="predicted"/>
<accession>A0A6B1D344</accession>
<dbReference type="PROSITE" id="PS51318">
    <property type="entry name" value="TAT"/>
    <property type="match status" value="1"/>
</dbReference>
<dbReference type="Pfam" id="PF01547">
    <property type="entry name" value="SBP_bac_1"/>
    <property type="match status" value="1"/>
</dbReference>
<dbReference type="InterPro" id="IPR006311">
    <property type="entry name" value="TAT_signal"/>
</dbReference>
<dbReference type="SUPFAM" id="SSF53850">
    <property type="entry name" value="Periplasmic binding protein-like II"/>
    <property type="match status" value="1"/>
</dbReference>
<dbReference type="PROSITE" id="PS51257">
    <property type="entry name" value="PROKAR_LIPOPROTEIN"/>
    <property type="match status" value="1"/>
</dbReference>
<gene>
    <name evidence="1" type="ORF">F4X14_02355</name>
</gene>
<dbReference type="InterPro" id="IPR006059">
    <property type="entry name" value="SBP"/>
</dbReference>
<dbReference type="AlphaFoldDB" id="A0A6B1D344"/>
<comment type="caution">
    <text evidence="1">The sequence shown here is derived from an EMBL/GenBank/DDBJ whole genome shotgun (WGS) entry which is preliminary data.</text>
</comment>
<dbReference type="PANTHER" id="PTHR43649">
    <property type="entry name" value="ARABINOSE-BINDING PROTEIN-RELATED"/>
    <property type="match status" value="1"/>
</dbReference>
<reference evidence="1" key="1">
    <citation type="submission" date="2019-09" db="EMBL/GenBank/DDBJ databases">
        <title>Characterisation of the sponge microbiome using genome-centric metagenomics.</title>
        <authorList>
            <person name="Engelberts J.P."/>
            <person name="Robbins S.J."/>
            <person name="De Goeij J.M."/>
            <person name="Aranda M."/>
            <person name="Bell S.C."/>
            <person name="Webster N.S."/>
        </authorList>
    </citation>
    <scope>NUCLEOTIDE SEQUENCE</scope>
    <source>
        <strain evidence="1">SB0661_bin_32</strain>
    </source>
</reference>
<protein>
    <submittedName>
        <fullName evidence="1">Extracellular solute-binding protein</fullName>
    </submittedName>
</protein>
<sequence length="470" mass="51392">MAEKNEKRLNRRDFLRVGSMSAAGLSLAACAVQPAPDSSAEPESGMAQADAPAPEVIEISAARHGFDDDAVLEGEIISVFRESHPHMNVKPIALPWEDYNTKIPVMIAGGTAPDTFACHPALMFQVVHAGAAIPINDYVDADSDLNYDDILFPGDARFGDDIMGLPLWTSSHCLRFNKDLFEKAGLPTPADLYWEDGVDGWNTDSFVEMLKELSIDTDGDGQIDQWGCEGYWGTHTLAIVRAFGGDYLDDLFDPSKCTVESAEVKAAVQWMADCVLKHEVQPSPALNLAELGIEFRSGVIGMGMAAGGAVEDIRPGREFPFGWDLVPLPAGPEGFIVWGDTDQSVTSSTTPNPDAVYEWMSWRSSAEAVQQTYDAGVLLATYYMPTRKSIFDMEAYNKPLRDGGLDPKMIPRLLGHVKPDPFVYRTPAALKIIFTIVYEEIRNVLRGTKDIDEAMAEACVLTEEALAEVS</sequence>
<name>A0A6B1D344_9CHLR</name>
<dbReference type="EMBL" id="VXMH01000014">
    <property type="protein sequence ID" value="MYC93787.1"/>
    <property type="molecule type" value="Genomic_DNA"/>
</dbReference>
<dbReference type="Gene3D" id="3.40.190.10">
    <property type="entry name" value="Periplasmic binding protein-like II"/>
    <property type="match status" value="1"/>
</dbReference>